<keyword evidence="2" id="KW-1185">Reference proteome</keyword>
<accession>A0A811MF57</accession>
<dbReference type="AlphaFoldDB" id="A0A811MF57"/>
<reference evidence="1" key="1">
    <citation type="submission" date="2020-10" db="EMBL/GenBank/DDBJ databases">
        <authorList>
            <person name="Han B."/>
            <person name="Lu T."/>
            <person name="Zhao Q."/>
            <person name="Huang X."/>
            <person name="Zhao Y."/>
        </authorList>
    </citation>
    <scope>NUCLEOTIDE SEQUENCE</scope>
</reference>
<evidence type="ECO:0000313" key="1">
    <source>
        <dbReference type="EMBL" id="CAD6205919.1"/>
    </source>
</evidence>
<sequence length="84" mass="9466">MGIGCDDIGLQLTQISEITPNIDCEKGALARDFGISIESYYKFDSNNVNPNYTHEESSTAIVNYNSYGQEQYTKEMNIYITNPN</sequence>
<proteinExistence type="predicted"/>
<dbReference type="EMBL" id="CAJGYO010000001">
    <property type="protein sequence ID" value="CAD6205919.1"/>
    <property type="molecule type" value="Genomic_DNA"/>
</dbReference>
<gene>
    <name evidence="1" type="ORF">NCGR_LOCUS3687</name>
</gene>
<comment type="caution">
    <text evidence="1">The sequence shown here is derived from an EMBL/GenBank/DDBJ whole genome shotgun (WGS) entry which is preliminary data.</text>
</comment>
<name>A0A811MF57_9POAL</name>
<dbReference type="OrthoDB" id="720921at2759"/>
<evidence type="ECO:0000313" key="2">
    <source>
        <dbReference type="Proteomes" id="UP000604825"/>
    </source>
</evidence>
<protein>
    <submittedName>
        <fullName evidence="1">Uncharacterized protein</fullName>
    </submittedName>
</protein>
<dbReference type="Proteomes" id="UP000604825">
    <property type="component" value="Unassembled WGS sequence"/>
</dbReference>
<organism evidence="1 2">
    <name type="scientific">Miscanthus lutarioriparius</name>
    <dbReference type="NCBI Taxonomy" id="422564"/>
    <lineage>
        <taxon>Eukaryota</taxon>
        <taxon>Viridiplantae</taxon>
        <taxon>Streptophyta</taxon>
        <taxon>Embryophyta</taxon>
        <taxon>Tracheophyta</taxon>
        <taxon>Spermatophyta</taxon>
        <taxon>Magnoliopsida</taxon>
        <taxon>Liliopsida</taxon>
        <taxon>Poales</taxon>
        <taxon>Poaceae</taxon>
        <taxon>PACMAD clade</taxon>
        <taxon>Panicoideae</taxon>
        <taxon>Andropogonodae</taxon>
        <taxon>Andropogoneae</taxon>
        <taxon>Saccharinae</taxon>
        <taxon>Miscanthus</taxon>
    </lineage>
</organism>